<dbReference type="Gene3D" id="3.20.20.300">
    <property type="entry name" value="Glycoside hydrolase, family 3, N-terminal domain"/>
    <property type="match status" value="4"/>
</dbReference>
<dbReference type="Proteomes" id="UP001259832">
    <property type="component" value="Unassembled WGS sequence"/>
</dbReference>
<feature type="compositionally biased region" description="Polar residues" evidence="9">
    <location>
        <begin position="37"/>
        <end position="50"/>
    </location>
</feature>
<dbReference type="GO" id="GO:0003676">
    <property type="term" value="F:nucleic acid binding"/>
    <property type="evidence" value="ECO:0007669"/>
    <property type="project" value="InterPro"/>
</dbReference>
<evidence type="ECO:0000256" key="4">
    <source>
        <dbReference type="ARBA" id="ARBA00022729"/>
    </source>
</evidence>
<feature type="coiled-coil region" evidence="8">
    <location>
        <begin position="708"/>
        <end position="735"/>
    </location>
</feature>
<keyword evidence="8" id="KW-0175">Coiled coil</keyword>
<keyword evidence="6" id="KW-0326">Glycosidase</keyword>
<evidence type="ECO:0000256" key="2">
    <source>
        <dbReference type="ARBA" id="ARBA00005336"/>
    </source>
</evidence>
<reference evidence="11" key="1">
    <citation type="submission" date="2023-08" db="EMBL/GenBank/DDBJ databases">
        <title>Reference Genome Resource for the Citrus Pathogen Phytophthora citrophthora.</title>
        <authorList>
            <person name="Moller H."/>
            <person name="Coetzee B."/>
            <person name="Rose L.J."/>
            <person name="Van Niekerk J.M."/>
        </authorList>
    </citation>
    <scope>NUCLEOTIDE SEQUENCE</scope>
    <source>
        <strain evidence="11">STE-U-9442</strain>
    </source>
</reference>
<dbReference type="InterPro" id="IPR002772">
    <property type="entry name" value="Glyco_hydro_3_C"/>
</dbReference>
<dbReference type="InterPro" id="IPR036962">
    <property type="entry name" value="Glyco_hydro_3_N_sf"/>
</dbReference>
<dbReference type="InterPro" id="IPR001764">
    <property type="entry name" value="Glyco_hydro_3_N"/>
</dbReference>
<dbReference type="SMART" id="SM01217">
    <property type="entry name" value="Fn3_like"/>
    <property type="match status" value="4"/>
</dbReference>
<feature type="region of interest" description="Disordered" evidence="9">
    <location>
        <begin position="654"/>
        <end position="685"/>
    </location>
</feature>
<dbReference type="InterPro" id="IPR036881">
    <property type="entry name" value="Glyco_hydro_3_C_sf"/>
</dbReference>
<dbReference type="PANTHER" id="PTHR30620:SF16">
    <property type="entry name" value="LYSOSOMAL BETA GLUCOSIDASE"/>
    <property type="match status" value="1"/>
</dbReference>
<protein>
    <recommendedName>
        <fullName evidence="3">beta-glucosidase</fullName>
        <ecNumber evidence="3">3.2.1.21</ecNumber>
    </recommendedName>
</protein>
<accession>A0AAD9H173</accession>
<evidence type="ECO:0000256" key="9">
    <source>
        <dbReference type="SAM" id="MobiDB-lite"/>
    </source>
</evidence>
<dbReference type="InterPro" id="IPR036875">
    <property type="entry name" value="Znf_CCHC_sf"/>
</dbReference>
<dbReference type="GO" id="GO:0008422">
    <property type="term" value="F:beta-glucosidase activity"/>
    <property type="evidence" value="ECO:0007669"/>
    <property type="project" value="UniProtKB-EC"/>
</dbReference>
<keyword evidence="7" id="KW-0863">Zinc-finger</keyword>
<dbReference type="Pfam" id="PF01915">
    <property type="entry name" value="Glyco_hydro_3_C"/>
    <property type="match status" value="4"/>
</dbReference>
<keyword evidence="7" id="KW-0862">Zinc</keyword>
<keyword evidence="4" id="KW-0732">Signal</keyword>
<dbReference type="SUPFAM" id="SSF57756">
    <property type="entry name" value="Retrovirus zinc finger-like domains"/>
    <property type="match status" value="1"/>
</dbReference>
<evidence type="ECO:0000313" key="12">
    <source>
        <dbReference type="Proteomes" id="UP001259832"/>
    </source>
</evidence>
<evidence type="ECO:0000256" key="3">
    <source>
        <dbReference type="ARBA" id="ARBA00012744"/>
    </source>
</evidence>
<dbReference type="InterPro" id="IPR013783">
    <property type="entry name" value="Ig-like_fold"/>
</dbReference>
<feature type="coiled-coil region" evidence="8">
    <location>
        <begin position="1357"/>
        <end position="1384"/>
    </location>
</feature>
<evidence type="ECO:0000256" key="7">
    <source>
        <dbReference type="PROSITE-ProRule" id="PRU00047"/>
    </source>
</evidence>
<gene>
    <name evidence="11" type="ORF">P3T76_000726</name>
</gene>
<keyword evidence="12" id="KW-1185">Reference proteome</keyword>
<dbReference type="SUPFAM" id="SSF51445">
    <property type="entry name" value="(Trans)glycosidases"/>
    <property type="match status" value="4"/>
</dbReference>
<proteinExistence type="inferred from homology"/>
<dbReference type="FunFam" id="3.40.50.1700:FF:000006">
    <property type="entry name" value="Lysosomal beta glucosidase"/>
    <property type="match status" value="4"/>
</dbReference>
<dbReference type="InterPro" id="IPR051915">
    <property type="entry name" value="Cellulose_Degrad_GH3"/>
</dbReference>
<dbReference type="InterPro" id="IPR026891">
    <property type="entry name" value="Fn3-like"/>
</dbReference>
<dbReference type="InterPro" id="IPR017853">
    <property type="entry name" value="GH"/>
</dbReference>
<sequence length="4882" mass="542520">MANFQQDDMGVLEAALSFVDEFDFVDDGVSIFTSVSSSQPHQDIVSSPSESLDIATSVKPPAPLSKEEKRRLRAEKKRLMRKSGIYSDPNRARNEQTREIAFLRDQMEKLQLDLMVLQQKHKKPKQGMIAVHPDGEQSPSLWQEQAMRQRRRRDQVECDNVRLKLAIERQRKVAGTLGALVRKRTRQLNNECAALINQCCVNRRTIDVSDFCGDVEDFRELFYYLDKAYHDIDSIFTANGLNSRSIPIQDVHMREGVDGKYLEFFTYNDLPFGLQDTAQASWEYFKGAEKHMAYGNLYEKSAKNLDDPYTMIEEFKKEVFSNNSRADVKMRQVVRRYVEADRDVVIRVSHAAPIEVKNKMLRGLTHNVRGFAVTKRSPSSTPNRELTQLLLCTQIALELKDGAIYDPNNVQALTNFLIVHGLKNTVVNQDSKAPRFEGTFELYKVELLLYLEEREAWDVVTGTEPATPTIKTNKQSSTKYTDLPRLRGYSYVAMLRAILYNIKHVKGQPLNEYLTAMNRLRQQIASMGATHVVDEEGMARVLTMGVALSHPELDERIRMAEVMRGEVGGPQAVMCDTPAAGEKTRRTKRSGGAWKKRKCFHCGKPGHFKQQCWHYLKQCKKDDMGVLEAALSFVDEFDFVDDGVSIFTSVSSSQPHQDIVSSPSESLDIATSVKPPAPLSKEEKRRLRAEKKRLMRKSGIYSDPNRARNEQTREIAFLRDQMEKLQLDLMVLQQKHKKPKQGMIAVHPDGEQSPSLWQEQAMRQRRRRDQVECDNVRLKLAIERQRKVAGTLGALVRKRTRQLNNECAALINQCCVNRRTIDVSDFCGDVEDFRELFYYLDKAYHDIDSIFTANGLNSRSIPIQDVHMREGVDGKYLEFFTYKDLPFGLQDTAQASWEYFKGAEKHMAYGNLYEKSAKNLDDPYTMIEEFKKEVFSNNSRADVKMRQVVRRYVEADRDVVIRVSHAAPIEVKNKMLRGLTHNVRGFAVTKRSPSSTPNRELTQLLLCTQIALELKDGAIYDPNNVQALTNFLIVHGLKNTVVNQEYIENALADSALRRILQEGGERREESKNQDKPGVKSNMLILNENAPEIVLRYASSSSSDDEDDGDFLMVGKVAKVDAGNRNAWMLDCGSSTHGCVDKNLYSSAKKSKATFKIWTGEFTKGVLCGTVKLNLPDKNGKEDVEFSPAGSVNLISLGKRESEGWMPSFSSAEVTPRKCWLNSAIGRLEFVKRGSHYWLEAGLPDNMVMTTLNADASPLMRWHERLGHLNQDDMGVLEAALSFVDEFDFVDDGVSIFTSVSSSQPRHDIVSSPSESLDIATSVKPPAPLSKEEKRRLRAEKKRLMRKSGIYSDPNRARNEQTREIAFLRDQMEKLQLDLMVLQQKHKKPKQGMIAVHPDGEQSPSLWQEQAMRQRRRRDQVECDNVRLKLAIERQRKVAGTLGALVRKRTRQLNNECAALINQCCVNRRTIDVSDFCGDVEDFRELFYYLDKAYHDIDSIFTANGLNSRSIPIQDVHMREGVDGKYLEFFTYKDLPFGLQDTAQASWEYFKGAEKHMAYGNLYEKSAKNLDDPYTMIEEFKKEVFSNNSRADVKMRQVVRRYVEADRDVVIRVSHAAPIEVKNKMLRGLTHNVRGFAVTKRSPSSTPNRELTQLLLCTQIALELKDGAIYDPNNVQALTNFLIVHGLKNTVVNQEYIENALADSALRRIRDFNRRQCPRTSHVSPYEDRKALMQLNHRSSPSRSPACRPSRNSLPNFLGIAQTTNTFLMLTSWITPLSCIAAFSALSVNARSLGDDVYDSQAQAIVDGFSTAQVLGQMTQITITQVLNSDYSLNEDSVRKYAKLNVGSYLNTPWGSEIDGKWGWNATEWRAIVTRIQEITMEENGGHPMVYGLDSVHGANYVAGSVLFGQEINSGASFNPDLVYQAGRITGRDTEAAGIPWVFGPILDLSQNPLWARTYETFGEDPYLCSVMGDAVIRGLQSNNQTAACMKHFVGYSKTPTGHDRDGVTMADFDLLNYFVEPFQAGISAGVLSTMENYISINGIPVVANTKILEDLVRSDLNYDGVVVTDWAEINNLKDWHRVVSTYDEAVRLSLTRTALDMSMVPYDTEFITYATEMLNNFPEYESRLRESAKRVIKMKLKLGLYETPVPGIDNEFLVGNDEDKAVALDLARESIVLLKNDNNILPLANGSSVFLTGHAADNVGYQCGGWSIAWQGYSGNDMFPNGVSVRQGLENVVGNDSFTYFNGLNADGTYTSEDLAKAVSLAGQHEYTIAVIGEHTYAEKPGDIDDLDLPSGQVAYVEALAATGTKVILVLFEGRPRLLGTLPSAVSAVVHGLLACELGGQATAEILYGEVNPSGRLPLTYPKDSANVMIPYNHRVTTQCVDDNGAYIDCEMQWDFGTGLSYTTFTYSALTLSKTTVTGPSDSLTASVFVTNSGSVAGKETVMLFVIQPYRLISVPEVKMLRKFKKILLEPGITEEVTFTLTAEDWSVYDPQIGSGFNQVAEDGTFVVAIKPETDCDVYNTITNDLCKQFTLDTGTASHFSISSRRTTHHKYRPMWTSWIAAAVILSSIPGAIANDAAYDAKAQAIVNSFSTAQVIGQMTQVDISTVMNKDNTLNEDAVRAYAQQYVGSYLNTIWDEPLGEKYGWNATEWREVVSRIQEITMQENGGHPMIYGLDSVHGANYVSGAVVFGQQINSGASFNPDLVHKAGQITARDTQAAGIPWVFGPILEISQNPLWSRTYETFSEDPYLVTVMGEALVRGLQSYNQTAACMKHFIGYSKTPSGHDRDNVIMADYDLLNYFLPPFKAAMDAGAMSTMENYISINGEPVIANPRILNDLLRSDLGFDGLLLSDWAEINNLKDWHRVAETYEDAVRLSLTHTSLDMSMVPNDTSFINYTENMLVGYPQYESRLRESAKRVIKMKLKLGLYENPMPGAEFEFLVGNDEDKAVALDLARESIVLLKNNESVLPLPKEASVFLTGHSADNVGHQCGGWSIAWQGYSGNEMFLNGISVRQGFEDLVGNNSFTYFNGLYENGTYSDADLAKAVELAGQHEYTIAVIGEKQYTEKPGDIDDLALPAGQIEYVQALAATGTKVIVVLFEGRPRLLGSLPDSVSAIIDGLLPCELGGQAMAEIIYGDVNPSGKLPITYPKDPANIAIPYYHRVNTQCAYDHCWMQWDFGAGLSYTEFNYSAVSLDKTTISSAEATVTATVTVTNVGTRAGKETVMLFLTQPYRTISVPEVKMLKKFKKIELQPGESQVVSFALSVDDWSVYDPQIGSGFKKITEDSDYVVAIKPDTWCNVYKNITHPLCAVFKIDTGRDSFGLPPPLFLAAAYSAAILSLHGTVSASTAAAAEDAVLDSKAQSIVDGFSMAQVIGQMTQIDISVVINPKDNTLNEDWVRLYAQQYVGSYLNTIWDNPMEEQYGWTASEFRAVVKRIQEITMEENGGHPIIYGLDSVHGANYVEGAVIFPQQINSGASFNPDLVYEAGRITARDTQAAGIPWVFGPILEISQNPLWSRTYETFGEDPYMASVMGDAIVRGLQSYNQTAACMKHFIGYSKTATGHDRDNVVMADYDLLNYFLPPFKAAMDAGAMSAMENYISINGEPVIASSRILNDLLRSDLGFEGLLVSDWAEINNLKDWHRVVNTYEDAVALSLKQTSLDMSMVPNDTKFIDYAQNMLEKYPENEARLRKSAKRIIKTKLKLGLYDNPVPGEEFVSLVGNEEDKTAALNMARESIVLLKNAEDVLPLPKDASVFLTGHSANNVGYQCGGWSKAWQGYTGNEMFPNGVTVRQGFENLVGNSSFTYFNGLLANGSISDEDLETAVSYASQHEYTVVVIGEPNYTEKPGDIDNLELPEGQVKYVEALRATDTKMIVVLFEGRPRLLGSIPDNSMAIIDGLLPCELGGQAMAEIIYGEVNPSGRLPITYPKDPANVGIPYNHRVTTRCAWDNCWQQWDFGSGLSYTKFNYSAVTLDTTLLTSASDTITATVTVTNAGTRAGKETVMLFLIQPYRLISVPEVKQLKKFKKIELQPGESMDVSFTLTTDDLSVYDPQIGKGLKRVFEDSDYVVAIKPETWCNVYNNITNPQCAEFSVDTTSGAGTVNVGAGLLSGSGSDSLDSKAQTIVDNFSTDQVIGQMCQLDITMVLNDDHSVNETLVRQFAKLGIGSYLNSPFAGWNATGWRNTIKEIQTYHMDENGGHPMVYGLDSVHGAQYVDKAVLFPQQINAGASFNPDLARQMGFVTGRDTAAAGISWVLGPILDISFNPLWTRTFETFGEDPYLASVLGAAYIQGVQNNSQGGACMKHFIGYSQTATGVDREGVTISDFDLLNYHVPAFKSGVEHGAMSTMENYVSLNGVPIVSSTKILHNLLRDDLEFNGVVVTDWGEVNNLQSWHRVVHTQQDAVELVIANTSLDMSMVPLSTDFIDQAKYVLGKNSDYEDRLRSSAKRIIKMKLQMGLYDTPVPGESDVDLVGNDDDQEQALNLARESIVLLKNDDNLLPLSKGTSVFLTGFSIDDIGFQCGGWSIYWQGTSGNQYFAHGMSVREGIEKLVGNDSVTYFNGLNSDGIYSEEDLSTATGYASDADVVIVAIGEAPYAEKWGDINELTLPSGQLEYVQALANTGKKVVLVLFEGRPRLLGSLPDSVAAVVWGGLPCEQGGQAMAEILFGDVNPSGKLPITYPKYSGHIMIPYYHRVSTQCSYGACEMQWDFGAGLSYTNFSYSDLTLSTRKVTSMDASITVSVTVTNNGTMAGKETVMLFLIQPYRAIAVPEVKMLRKFEKIKLQAGASTTVTFTLTVDDWSVYKPQIGNGLQQEAENGEFVVAIGPQTNCDVYNDAGMSNELCANFTLAADSTSVGESISSAAIAKISSWVKVLSLLLALLS</sequence>
<name>A0AAD9H173_9STRA</name>
<dbReference type="InterPro" id="IPR001878">
    <property type="entry name" value="Znf_CCHC"/>
</dbReference>
<dbReference type="PRINTS" id="PR00133">
    <property type="entry name" value="GLHYDRLASE3"/>
</dbReference>
<dbReference type="Gene3D" id="3.40.50.1700">
    <property type="entry name" value="Glycoside hydrolase family 3 C-terminal domain"/>
    <property type="match status" value="4"/>
</dbReference>
<feature type="domain" description="CCHC-type" evidence="10">
    <location>
        <begin position="597"/>
        <end position="612"/>
    </location>
</feature>
<keyword evidence="7" id="KW-0479">Metal-binding</keyword>
<dbReference type="SUPFAM" id="SSF52279">
    <property type="entry name" value="Beta-D-glucan exohydrolase, C-terminal domain"/>
    <property type="match status" value="4"/>
</dbReference>
<evidence type="ECO:0000313" key="11">
    <source>
        <dbReference type="EMBL" id="KAK1948437.1"/>
    </source>
</evidence>
<evidence type="ECO:0000256" key="6">
    <source>
        <dbReference type="ARBA" id="ARBA00023295"/>
    </source>
</evidence>
<dbReference type="Pfam" id="PF00933">
    <property type="entry name" value="Glyco_hydro_3"/>
    <property type="match status" value="4"/>
</dbReference>
<organism evidence="11 12">
    <name type="scientific">Phytophthora citrophthora</name>
    <dbReference type="NCBI Taxonomy" id="4793"/>
    <lineage>
        <taxon>Eukaryota</taxon>
        <taxon>Sar</taxon>
        <taxon>Stramenopiles</taxon>
        <taxon>Oomycota</taxon>
        <taxon>Peronosporomycetes</taxon>
        <taxon>Peronosporales</taxon>
        <taxon>Peronosporaceae</taxon>
        <taxon>Phytophthora</taxon>
    </lineage>
</organism>
<comment type="similarity">
    <text evidence="2">Belongs to the glycosyl hydrolase 3 family.</text>
</comment>
<dbReference type="Gene3D" id="2.60.40.10">
    <property type="entry name" value="Immunoglobulins"/>
    <property type="match status" value="4"/>
</dbReference>
<dbReference type="PROSITE" id="PS50158">
    <property type="entry name" value="ZF_CCHC"/>
    <property type="match status" value="1"/>
</dbReference>
<keyword evidence="5" id="KW-0378">Hydrolase</keyword>
<dbReference type="FunFam" id="2.60.40.10:FF:000731">
    <property type="entry name" value="Lysosomal beta glucosidase"/>
    <property type="match status" value="4"/>
</dbReference>
<evidence type="ECO:0000256" key="1">
    <source>
        <dbReference type="ARBA" id="ARBA00000448"/>
    </source>
</evidence>
<dbReference type="PANTHER" id="PTHR30620">
    <property type="entry name" value="PERIPLASMIC BETA-GLUCOSIDASE-RELATED"/>
    <property type="match status" value="1"/>
</dbReference>
<feature type="compositionally biased region" description="Polar residues" evidence="9">
    <location>
        <begin position="654"/>
        <end position="665"/>
    </location>
</feature>
<dbReference type="EMBL" id="JASMQC010000001">
    <property type="protein sequence ID" value="KAK1948437.1"/>
    <property type="molecule type" value="Genomic_DNA"/>
</dbReference>
<dbReference type="Pfam" id="PF14310">
    <property type="entry name" value="Fn3-like"/>
    <property type="match status" value="4"/>
</dbReference>
<comment type="catalytic activity">
    <reaction evidence="1">
        <text>Hydrolysis of terminal, non-reducing beta-D-glucosyl residues with release of beta-D-glucose.</text>
        <dbReference type="EC" id="3.2.1.21"/>
    </reaction>
</comment>
<feature type="coiled-coil region" evidence="8">
    <location>
        <begin position="93"/>
        <end position="120"/>
    </location>
</feature>
<dbReference type="EC" id="3.2.1.21" evidence="3"/>
<evidence type="ECO:0000259" key="10">
    <source>
        <dbReference type="PROSITE" id="PS50158"/>
    </source>
</evidence>
<comment type="caution">
    <text evidence="11">The sequence shown here is derived from an EMBL/GenBank/DDBJ whole genome shotgun (WGS) entry which is preliminary data.</text>
</comment>
<feature type="region of interest" description="Disordered" evidence="9">
    <location>
        <begin position="1304"/>
        <end position="1334"/>
    </location>
</feature>
<evidence type="ECO:0000256" key="5">
    <source>
        <dbReference type="ARBA" id="ARBA00022801"/>
    </source>
</evidence>
<feature type="region of interest" description="Disordered" evidence="9">
    <location>
        <begin position="37"/>
        <end position="70"/>
    </location>
</feature>
<dbReference type="GO" id="GO:0009251">
    <property type="term" value="P:glucan catabolic process"/>
    <property type="evidence" value="ECO:0007669"/>
    <property type="project" value="TreeGrafter"/>
</dbReference>
<dbReference type="FunFam" id="3.20.20.300:FF:000007">
    <property type="entry name" value="Lysosomal beta glucosidase"/>
    <property type="match status" value="4"/>
</dbReference>
<evidence type="ECO:0000256" key="8">
    <source>
        <dbReference type="SAM" id="Coils"/>
    </source>
</evidence>
<dbReference type="GO" id="GO:0008270">
    <property type="term" value="F:zinc ion binding"/>
    <property type="evidence" value="ECO:0007669"/>
    <property type="project" value="UniProtKB-KW"/>
</dbReference>